<feature type="region of interest" description="Disordered" evidence="1">
    <location>
        <begin position="369"/>
        <end position="392"/>
    </location>
</feature>
<sequence>MFQAKARKERIVVVKSLMACKPKPGASICAFVLEMKCSSCVDCWSQCKLLIPTGKERPQKESLIMGLRERINLRLNLQAIQRKQCDSTATQRGHWKRTFPKYLKDLKDGKVKKGSHSAWRAQLSHGKQENNACDKDWKVRAHAEDGYKFSFDNENGDILVYSNGCFMFKASPCKGIYENVECISHNGNLTPPRTPPLNRVVEMRNRTLLDMVRSMMSQATLSISFWGYALETVVHILDLVPTKKVSKTPFKMWNGKRPSLWHIKIWGCEVYVRREAQDKLEARTKKSRRGVFLEREMISKEDSRSKIELEKIQESAYEEPIVNTDTQQEVVTPVKPDGISLPMRKTSGRVSKPTQLHYGFHIEEDKISDSTLSKLDEPTNYKEAMASPEAAK</sequence>
<organism evidence="2 3">
    <name type="scientific">Tanacetum coccineum</name>
    <dbReference type="NCBI Taxonomy" id="301880"/>
    <lineage>
        <taxon>Eukaryota</taxon>
        <taxon>Viridiplantae</taxon>
        <taxon>Streptophyta</taxon>
        <taxon>Embryophyta</taxon>
        <taxon>Tracheophyta</taxon>
        <taxon>Spermatophyta</taxon>
        <taxon>Magnoliopsida</taxon>
        <taxon>eudicotyledons</taxon>
        <taxon>Gunneridae</taxon>
        <taxon>Pentapetalae</taxon>
        <taxon>asterids</taxon>
        <taxon>campanulids</taxon>
        <taxon>Asterales</taxon>
        <taxon>Asteraceae</taxon>
        <taxon>Asteroideae</taxon>
        <taxon>Anthemideae</taxon>
        <taxon>Anthemidinae</taxon>
        <taxon>Tanacetum</taxon>
    </lineage>
</organism>
<evidence type="ECO:0000256" key="1">
    <source>
        <dbReference type="SAM" id="MobiDB-lite"/>
    </source>
</evidence>
<evidence type="ECO:0000313" key="3">
    <source>
        <dbReference type="Proteomes" id="UP001151760"/>
    </source>
</evidence>
<reference evidence="2" key="1">
    <citation type="journal article" date="2022" name="Int. J. Mol. Sci.">
        <title>Draft Genome of Tanacetum Coccineum: Genomic Comparison of Closely Related Tanacetum-Family Plants.</title>
        <authorList>
            <person name="Yamashiro T."/>
            <person name="Shiraishi A."/>
            <person name="Nakayama K."/>
            <person name="Satake H."/>
        </authorList>
    </citation>
    <scope>NUCLEOTIDE SEQUENCE</scope>
</reference>
<dbReference type="Gene3D" id="3.30.420.10">
    <property type="entry name" value="Ribonuclease H-like superfamily/Ribonuclease H"/>
    <property type="match status" value="1"/>
</dbReference>
<dbReference type="EMBL" id="BQNB010011790">
    <property type="protein sequence ID" value="GJS95179.1"/>
    <property type="molecule type" value="Genomic_DNA"/>
</dbReference>
<dbReference type="InterPro" id="IPR039537">
    <property type="entry name" value="Retrotran_Ty1/copia-like"/>
</dbReference>
<accession>A0ABQ4ZXZ2</accession>
<feature type="compositionally biased region" description="Basic and acidic residues" evidence="1">
    <location>
        <begin position="369"/>
        <end position="380"/>
    </location>
</feature>
<dbReference type="InterPro" id="IPR036397">
    <property type="entry name" value="RNaseH_sf"/>
</dbReference>
<reference evidence="2" key="2">
    <citation type="submission" date="2022-01" db="EMBL/GenBank/DDBJ databases">
        <authorList>
            <person name="Yamashiro T."/>
            <person name="Shiraishi A."/>
            <person name="Satake H."/>
            <person name="Nakayama K."/>
        </authorList>
    </citation>
    <scope>NUCLEOTIDE SEQUENCE</scope>
</reference>
<dbReference type="SUPFAM" id="SSF53098">
    <property type="entry name" value="Ribonuclease H-like"/>
    <property type="match status" value="1"/>
</dbReference>
<dbReference type="Proteomes" id="UP001151760">
    <property type="component" value="Unassembled WGS sequence"/>
</dbReference>
<comment type="caution">
    <text evidence="2">The sequence shown here is derived from an EMBL/GenBank/DDBJ whole genome shotgun (WGS) entry which is preliminary data.</text>
</comment>
<name>A0ABQ4ZXZ2_9ASTR</name>
<evidence type="ECO:0000313" key="2">
    <source>
        <dbReference type="EMBL" id="GJS95179.1"/>
    </source>
</evidence>
<keyword evidence="3" id="KW-1185">Reference proteome</keyword>
<protein>
    <submittedName>
        <fullName evidence="2">Retrotransposon protein, putative, ty1-copia subclass</fullName>
    </submittedName>
</protein>
<dbReference type="PANTHER" id="PTHR42648">
    <property type="entry name" value="TRANSPOSASE, PUTATIVE-RELATED"/>
    <property type="match status" value="1"/>
</dbReference>
<dbReference type="PANTHER" id="PTHR42648:SF27">
    <property type="entry name" value="RNA-DIRECTED DNA POLYMERASE"/>
    <property type="match status" value="1"/>
</dbReference>
<proteinExistence type="predicted"/>
<dbReference type="InterPro" id="IPR012337">
    <property type="entry name" value="RNaseH-like_sf"/>
</dbReference>
<gene>
    <name evidence="2" type="ORF">Tco_0802147</name>
</gene>